<protein>
    <submittedName>
        <fullName evidence="2">Uncharacterized protein</fullName>
    </submittedName>
</protein>
<sequence>MLGTGWTESADRAVTTAGDTSGFPVLVADAKDGYAWRTAATLTEPGSETGQWIGQDCVTASGRFAAVVYAPREAVNHEDLFRAGGLTAIVDLSSGGVHKLPFTVNLAYYNPGCGAGDEVVFTRNFTAGDTYKSQLVTVNAATAKTVRQVNATGQVTSAVPFGDGVLAAAADGLTTVSADGTLKHVAGTTDTPFRLSVDKDGGVGYEIRTPAGTEIHRYTKTGDARIALAPLDSVRVSQIAGRVTVQGPAATRLRVPLPRDWQAADVPIDADLSMTGSLAVLSATNVESAPDHPGDPTPVTINTQVLKTGARPQFTVHPNALMPSAGRAVSPAIGSPSTGGKKSAAVDPSTTTTDPDRACAIPRNDPKIQSLQPTPEMGEWAADLAVKGQLTVQRPAGWNGSTLPAYSPGVMFKKHELIGGGQVPVQVLLGVMAQESNIWQSGMDTVDGESGNFNQGGFYGKGVGVNKVDFGNVDCG</sequence>
<proteinExistence type="predicted"/>
<dbReference type="KEGG" id="acab:QRX50_10960"/>
<name>A0A9Y2MWJ8_9PSEU</name>
<feature type="region of interest" description="Disordered" evidence="1">
    <location>
        <begin position="325"/>
        <end position="357"/>
    </location>
</feature>
<dbReference type="EMBL" id="CP127294">
    <property type="protein sequence ID" value="WIX81236.1"/>
    <property type="molecule type" value="Genomic_DNA"/>
</dbReference>
<accession>A0A9Y2MWJ8</accession>
<dbReference type="RefSeq" id="WP_285971841.1">
    <property type="nucleotide sequence ID" value="NZ_CP127294.1"/>
</dbReference>
<dbReference type="AlphaFoldDB" id="A0A9Y2MWJ8"/>
<gene>
    <name evidence="2" type="ORF">QRX50_10960</name>
</gene>
<keyword evidence="3" id="KW-1185">Reference proteome</keyword>
<evidence type="ECO:0000313" key="2">
    <source>
        <dbReference type="EMBL" id="WIX81236.1"/>
    </source>
</evidence>
<organism evidence="2 3">
    <name type="scientific">Amycolatopsis carbonis</name>
    <dbReference type="NCBI Taxonomy" id="715471"/>
    <lineage>
        <taxon>Bacteria</taxon>
        <taxon>Bacillati</taxon>
        <taxon>Actinomycetota</taxon>
        <taxon>Actinomycetes</taxon>
        <taxon>Pseudonocardiales</taxon>
        <taxon>Pseudonocardiaceae</taxon>
        <taxon>Amycolatopsis</taxon>
    </lineage>
</organism>
<evidence type="ECO:0000313" key="3">
    <source>
        <dbReference type="Proteomes" id="UP001236014"/>
    </source>
</evidence>
<reference evidence="2 3" key="1">
    <citation type="submission" date="2023-06" db="EMBL/GenBank/DDBJ databases">
        <authorList>
            <person name="Oyuntsetseg B."/>
            <person name="Kim S.B."/>
        </authorList>
    </citation>
    <scope>NUCLEOTIDE SEQUENCE [LARGE SCALE GENOMIC DNA]</scope>
    <source>
        <strain evidence="2 3">2-15</strain>
    </source>
</reference>
<dbReference type="Proteomes" id="UP001236014">
    <property type="component" value="Chromosome"/>
</dbReference>
<evidence type="ECO:0000256" key="1">
    <source>
        <dbReference type="SAM" id="MobiDB-lite"/>
    </source>
</evidence>